<dbReference type="EMBL" id="BAABHV010000010">
    <property type="protein sequence ID" value="GAA5055276.1"/>
    <property type="molecule type" value="Genomic_DNA"/>
</dbReference>
<evidence type="ECO:0000313" key="1">
    <source>
        <dbReference type="EMBL" id="GAA5055276.1"/>
    </source>
</evidence>
<reference evidence="2" key="1">
    <citation type="journal article" date="2019" name="Int. J. Syst. Evol. Microbiol.">
        <title>The Global Catalogue of Microorganisms (GCM) 10K type strain sequencing project: providing services to taxonomists for standard genome sequencing and annotation.</title>
        <authorList>
            <consortium name="The Broad Institute Genomics Platform"/>
            <consortium name="The Broad Institute Genome Sequencing Center for Infectious Disease"/>
            <person name="Wu L."/>
            <person name="Ma J."/>
        </authorList>
    </citation>
    <scope>NUCLEOTIDE SEQUENCE [LARGE SCALE GENOMIC DNA]</scope>
    <source>
        <strain evidence="2">JCM 18014</strain>
    </source>
</reference>
<gene>
    <name evidence="1" type="ORF">GCM10023208_18990</name>
</gene>
<organism evidence="1 2">
    <name type="scientific">Erythrobacter westpacificensis</name>
    <dbReference type="NCBI Taxonomy" id="1055231"/>
    <lineage>
        <taxon>Bacteria</taxon>
        <taxon>Pseudomonadati</taxon>
        <taxon>Pseudomonadota</taxon>
        <taxon>Alphaproteobacteria</taxon>
        <taxon>Sphingomonadales</taxon>
        <taxon>Erythrobacteraceae</taxon>
        <taxon>Erythrobacter/Porphyrobacter group</taxon>
        <taxon>Erythrobacter</taxon>
    </lineage>
</organism>
<protein>
    <submittedName>
        <fullName evidence="1">Uncharacterized protein</fullName>
    </submittedName>
</protein>
<keyword evidence="2" id="KW-1185">Reference proteome</keyword>
<name>A0ABP9KEG1_9SPHN</name>
<comment type="caution">
    <text evidence="1">The sequence shown here is derived from an EMBL/GenBank/DDBJ whole genome shotgun (WGS) entry which is preliminary data.</text>
</comment>
<accession>A0ABP9KEG1</accession>
<sequence>MGAAVLAAAPFALAAIEKVNWHLLFAAILARTATPDFRRVFLGGHARFPTCDRDGPRTIA</sequence>
<proteinExistence type="predicted"/>
<evidence type="ECO:0000313" key="2">
    <source>
        <dbReference type="Proteomes" id="UP001500518"/>
    </source>
</evidence>
<dbReference type="Proteomes" id="UP001500518">
    <property type="component" value="Unassembled WGS sequence"/>
</dbReference>